<feature type="compositionally biased region" description="Basic and acidic residues" evidence="1">
    <location>
        <begin position="339"/>
        <end position="354"/>
    </location>
</feature>
<keyword evidence="3" id="KW-1185">Reference proteome</keyword>
<protein>
    <submittedName>
        <fullName evidence="2">Uncharacterized protein</fullName>
    </submittedName>
</protein>
<reference evidence="2 3" key="1">
    <citation type="submission" date="2024-04" db="EMBL/GenBank/DDBJ databases">
        <title>Dissimilatory iodate-reducing microorganisms contribute to the enrichment of iodine in groundwater.</title>
        <authorList>
            <person name="Jiang Z."/>
        </authorList>
    </citation>
    <scope>NUCLEOTIDE SEQUENCE [LARGE SCALE GENOMIC DNA]</scope>
    <source>
        <strain evidence="2 3">NCP973</strain>
    </source>
</reference>
<feature type="region of interest" description="Disordered" evidence="1">
    <location>
        <begin position="320"/>
        <end position="354"/>
    </location>
</feature>
<accession>A0ABZ2XF93</accession>
<name>A0ABZ2XF93_9RHOO</name>
<evidence type="ECO:0000313" key="2">
    <source>
        <dbReference type="EMBL" id="WZJ21293.1"/>
    </source>
</evidence>
<evidence type="ECO:0000256" key="1">
    <source>
        <dbReference type="SAM" id="MobiDB-lite"/>
    </source>
</evidence>
<gene>
    <name evidence="2" type="ORF">AADV58_15280</name>
</gene>
<dbReference type="Proteomes" id="UP001479520">
    <property type="component" value="Chromosome"/>
</dbReference>
<organism evidence="2 3">
    <name type="scientific">Azonexus hydrophilus</name>
    <dbReference type="NCBI Taxonomy" id="418702"/>
    <lineage>
        <taxon>Bacteria</taxon>
        <taxon>Pseudomonadati</taxon>
        <taxon>Pseudomonadota</taxon>
        <taxon>Betaproteobacteria</taxon>
        <taxon>Rhodocyclales</taxon>
        <taxon>Azonexaceae</taxon>
        <taxon>Azonexus</taxon>
    </lineage>
</organism>
<feature type="region of interest" description="Disordered" evidence="1">
    <location>
        <begin position="133"/>
        <end position="153"/>
    </location>
</feature>
<proteinExistence type="predicted"/>
<dbReference type="RefSeq" id="WP_341743615.1">
    <property type="nucleotide sequence ID" value="NZ_CP151406.1"/>
</dbReference>
<dbReference type="EMBL" id="CP151406">
    <property type="protein sequence ID" value="WZJ21293.1"/>
    <property type="molecule type" value="Genomic_DNA"/>
</dbReference>
<sequence length="354" mass="38300">MAYAQGSANQARLESTRAQQAAMALAREALIARAANDTNRPGSLPCPAQWKPTTPGDGRADLLAGQHCPSLIGRLPWSTLDIPQPVDDNQNTLWYVIAPGLRDHQSANPINSDSATGLSLNGKGDIAALIIRPGAPLPGQKRPSNNPADYLEASLSQNNPRDFKTAPESNDSILSITRGSLMAAVELRIAHKLRDCLSAYARQTGRYPWPAPLSSNFGEGRSGSRFGRVPLSQPANDGEGEHQPMAWTSASCNFLAEPNSWWYEGKWSDSVFYQFGDALEPEQASLQIPGQPARPLLVIAAGARINGQQRPGKDVADYLEGRNAAPSRNGDAEMPDNTFDARQRRPDHNDQIAH</sequence>
<evidence type="ECO:0000313" key="3">
    <source>
        <dbReference type="Proteomes" id="UP001479520"/>
    </source>
</evidence>